<accession>A0A9Q0LBA6</accession>
<dbReference type="SUPFAM" id="SSF50985">
    <property type="entry name" value="RCC1/BLIP-II"/>
    <property type="match status" value="1"/>
</dbReference>
<dbReference type="Proteomes" id="UP001149090">
    <property type="component" value="Unassembled WGS sequence"/>
</dbReference>
<feature type="domain" description="BTB" evidence="3">
    <location>
        <begin position="764"/>
        <end position="831"/>
    </location>
</feature>
<comment type="caution">
    <text evidence="4">The sequence shown here is derived from an EMBL/GenBank/DDBJ whole genome shotgun (WGS) entry which is preliminary data.</text>
</comment>
<dbReference type="PANTHER" id="PTHR45982">
    <property type="entry name" value="REGULATOR OF CHROMOSOME CONDENSATION"/>
    <property type="match status" value="1"/>
</dbReference>
<organism evidence="4 5">
    <name type="scientific">Anaeramoeba ignava</name>
    <name type="common">Anaerobic marine amoeba</name>
    <dbReference type="NCBI Taxonomy" id="1746090"/>
    <lineage>
        <taxon>Eukaryota</taxon>
        <taxon>Metamonada</taxon>
        <taxon>Anaeramoebidae</taxon>
        <taxon>Anaeramoeba</taxon>
    </lineage>
</organism>
<dbReference type="InterPro" id="IPR000408">
    <property type="entry name" value="Reg_chr_condens"/>
</dbReference>
<protein>
    <submittedName>
        <fullName evidence="4">Regulator of chromosome condensation</fullName>
    </submittedName>
</protein>
<evidence type="ECO:0000313" key="4">
    <source>
        <dbReference type="EMBL" id="KAJ5068790.1"/>
    </source>
</evidence>
<evidence type="ECO:0000313" key="5">
    <source>
        <dbReference type="Proteomes" id="UP001149090"/>
    </source>
</evidence>
<feature type="region of interest" description="Disordered" evidence="2">
    <location>
        <begin position="1"/>
        <end position="25"/>
    </location>
</feature>
<dbReference type="GO" id="GO:0005737">
    <property type="term" value="C:cytoplasm"/>
    <property type="evidence" value="ECO:0007669"/>
    <property type="project" value="TreeGrafter"/>
</dbReference>
<dbReference type="GO" id="GO:0005085">
    <property type="term" value="F:guanyl-nucleotide exchange factor activity"/>
    <property type="evidence" value="ECO:0007669"/>
    <property type="project" value="TreeGrafter"/>
</dbReference>
<feature type="compositionally biased region" description="Low complexity" evidence="2">
    <location>
        <begin position="7"/>
        <end position="25"/>
    </location>
</feature>
<dbReference type="InterPro" id="IPR009091">
    <property type="entry name" value="RCC1/BLIP-II"/>
</dbReference>
<dbReference type="InterPro" id="IPR000210">
    <property type="entry name" value="BTB/POZ_dom"/>
</dbReference>
<dbReference type="AlphaFoldDB" id="A0A9Q0LBA6"/>
<gene>
    <name evidence="4" type="ORF">M0811_12211</name>
</gene>
<dbReference type="PROSITE" id="PS50097">
    <property type="entry name" value="BTB"/>
    <property type="match status" value="1"/>
</dbReference>
<sequence length="869" mass="100992">MEMEISENINNNNNNNNTENTNENINENTNQDIKAKSYVGPIMYPRVEVKEIVECFKKSFLLNLSVQYFIPSHWVSFHNSKVLKRIIWGDQEYSPNSDIVCLILHSNSFVPKNILDSKQNLLVTLNFKNKNQNSPFLSKRRNGICSRETLRAQNGIAVVVEKCETTLEVPKTLFSIEEIQIQFYEDVLQIENVKKARIDQKDFRIKKKPITQLFNETELENDEEFDDIFSQESIIFSLSNDPCRSYSLEAIRDSGFQPDSWTSYRFQREVLYLESPLERYEISLNQEGLFRFAIVLEPEIYDISRLLSEKIVPMKNDQINIVEDGLKWSDFRWSESSILIPIQYLKENSKQNLKENSNQNPQKIKIPNIKKVCICSQRIEAVLTFEGNIFAKGKDINSNNPNEFINICELIENTNDRIIEDIVCGYGSIYLLTSKRNVYGIGSNHFGQLGFDSPNKADTPVLMMRSVSKIFSGNCSLSVFVLNSNQELFACGNNSCDQLGLGELKTKSQIQKLTQIGNIPKGKIIDIQCGYMHSIMLIEDEDGKRKLYSCGDYNYNGIGKKDRQNTKKFTEIKSSLFENDNILDFSVGDKHTLILTLNEKLIGFGNNFSGELGIENSLIQSTPIQIELPKLSFNDDISNYHVYCGFSNSFLYYSFFSNLEDDLIKLFRRKEFCDISFKTINGEVIQAHKLILNFRIGTEQNQMEKLQKIISKKTMKEANEIFEIIYSSKTNFFSSLKTEIQREFDMYENITETMKRIYYSEETKDFIIKRNEKLIKFPKLILIMRSELYRGMFLSVTEDKSNQVNDYSELSDEAFEIFEYWIYSNQIKEGIKITKELINEIEQGIDYFQLNESNPNLFDLLIKQFNNEN</sequence>
<proteinExistence type="predicted"/>
<dbReference type="Gene3D" id="3.30.710.10">
    <property type="entry name" value="Potassium Channel Kv1.1, Chain A"/>
    <property type="match status" value="2"/>
</dbReference>
<reference evidence="4" key="1">
    <citation type="submission" date="2022-10" db="EMBL/GenBank/DDBJ databases">
        <title>Novel sulphate-reducing endosymbionts in the free-living metamonad Anaeramoeba.</title>
        <authorList>
            <person name="Jerlstrom-Hultqvist J."/>
            <person name="Cepicka I."/>
            <person name="Gallot-Lavallee L."/>
            <person name="Salas-Leiva D."/>
            <person name="Curtis B.A."/>
            <person name="Zahonova K."/>
            <person name="Pipaliya S."/>
            <person name="Dacks J."/>
            <person name="Roger A.J."/>
        </authorList>
    </citation>
    <scope>NUCLEOTIDE SEQUENCE</scope>
    <source>
        <strain evidence="4">BMAN</strain>
    </source>
</reference>
<evidence type="ECO:0000259" key="3">
    <source>
        <dbReference type="PROSITE" id="PS50097"/>
    </source>
</evidence>
<dbReference type="EMBL" id="JAPDFW010000113">
    <property type="protein sequence ID" value="KAJ5068790.1"/>
    <property type="molecule type" value="Genomic_DNA"/>
</dbReference>
<dbReference type="PANTHER" id="PTHR45982:SF1">
    <property type="entry name" value="REGULATOR OF CHROMOSOME CONDENSATION"/>
    <property type="match status" value="1"/>
</dbReference>
<dbReference type="Pfam" id="PF00415">
    <property type="entry name" value="RCC1"/>
    <property type="match status" value="1"/>
</dbReference>
<name>A0A9Q0LBA6_ANAIG</name>
<dbReference type="PROSITE" id="PS50012">
    <property type="entry name" value="RCC1_3"/>
    <property type="match status" value="1"/>
</dbReference>
<evidence type="ECO:0000256" key="1">
    <source>
        <dbReference type="PROSITE-ProRule" id="PRU00235"/>
    </source>
</evidence>
<dbReference type="Gene3D" id="2.130.10.30">
    <property type="entry name" value="Regulator of chromosome condensation 1/beta-lactamase-inhibitor protein II"/>
    <property type="match status" value="1"/>
</dbReference>
<keyword evidence="5" id="KW-1185">Reference proteome</keyword>
<dbReference type="SUPFAM" id="SSF54695">
    <property type="entry name" value="POZ domain"/>
    <property type="match status" value="1"/>
</dbReference>
<feature type="repeat" description="RCC1" evidence="1">
    <location>
        <begin position="486"/>
        <end position="540"/>
    </location>
</feature>
<evidence type="ECO:0000256" key="2">
    <source>
        <dbReference type="SAM" id="MobiDB-lite"/>
    </source>
</evidence>
<dbReference type="InterPro" id="IPR051553">
    <property type="entry name" value="Ran_GTPase-activating"/>
</dbReference>
<dbReference type="OrthoDB" id="3596986at2759"/>
<dbReference type="InterPro" id="IPR011333">
    <property type="entry name" value="SKP1/BTB/POZ_sf"/>
</dbReference>